<dbReference type="GO" id="GO:0016491">
    <property type="term" value="F:oxidoreductase activity"/>
    <property type="evidence" value="ECO:0007669"/>
    <property type="project" value="UniProtKB-KW"/>
</dbReference>
<dbReference type="GO" id="GO:0046872">
    <property type="term" value="F:metal ion binding"/>
    <property type="evidence" value="ECO:0007669"/>
    <property type="project" value="UniProtKB-KW"/>
</dbReference>
<feature type="domain" description="NADH:flavin oxidoreductase/NADH oxidase N-terminal" evidence="10">
    <location>
        <begin position="11"/>
        <end position="333"/>
    </location>
</feature>
<evidence type="ECO:0000256" key="8">
    <source>
        <dbReference type="ARBA" id="ARBA00023004"/>
    </source>
</evidence>
<evidence type="ECO:0000313" key="12">
    <source>
        <dbReference type="EMBL" id="ADG05998.1"/>
    </source>
</evidence>
<dbReference type="SUPFAM" id="SSF51905">
    <property type="entry name" value="FAD/NAD(P)-binding domain"/>
    <property type="match status" value="1"/>
</dbReference>
<dbReference type="HOGENOM" id="CLU_012153_1_1_9"/>
<comment type="cofactor">
    <cofactor evidence="1">
        <name>FMN</name>
        <dbReference type="ChEBI" id="CHEBI:58210"/>
    </cofactor>
</comment>
<proteinExistence type="inferred from homology"/>
<evidence type="ECO:0000256" key="6">
    <source>
        <dbReference type="ARBA" id="ARBA00022723"/>
    </source>
</evidence>
<dbReference type="GO" id="GO:0010181">
    <property type="term" value="F:FMN binding"/>
    <property type="evidence" value="ECO:0007669"/>
    <property type="project" value="InterPro"/>
</dbReference>
<keyword evidence="6" id="KW-0479">Metal-binding</keyword>
<dbReference type="Gene3D" id="3.50.50.60">
    <property type="entry name" value="FAD/NAD(P)-binding domain"/>
    <property type="match status" value="1"/>
</dbReference>
<gene>
    <name evidence="12" type="ordered locus">Btus_1271</name>
</gene>
<evidence type="ECO:0000256" key="5">
    <source>
        <dbReference type="ARBA" id="ARBA00022643"/>
    </source>
</evidence>
<accession>D5WXT9</accession>
<dbReference type="RefSeq" id="WP_013075288.1">
    <property type="nucleotide sequence ID" value="NC_014098.1"/>
</dbReference>
<keyword evidence="9" id="KW-0411">Iron-sulfur</keyword>
<reference evidence="12 13" key="1">
    <citation type="journal article" date="2011" name="Stand. Genomic Sci.">
        <title>Complete genome sequence of the thermophilic, hydrogen-oxidizing Bacillus tusciae type strain (T2) and reclassification in the new genus, Kyrpidia gen. nov. as Kyrpidia tusciae comb. nov. and emendation of the family Alicyclobacillaceae da Costa and Rainey, 2010.</title>
        <authorList>
            <person name="Klenk H.P."/>
            <person name="Lapidus A."/>
            <person name="Chertkov O."/>
            <person name="Copeland A."/>
            <person name="Del Rio T.G."/>
            <person name="Nolan M."/>
            <person name="Lucas S."/>
            <person name="Chen F."/>
            <person name="Tice H."/>
            <person name="Cheng J.F."/>
            <person name="Han C."/>
            <person name="Bruce D."/>
            <person name="Goodwin L."/>
            <person name="Pitluck S."/>
            <person name="Pati A."/>
            <person name="Ivanova N."/>
            <person name="Mavromatis K."/>
            <person name="Daum C."/>
            <person name="Chen A."/>
            <person name="Palaniappan K."/>
            <person name="Chang Y.J."/>
            <person name="Land M."/>
            <person name="Hauser L."/>
            <person name="Jeffries C.D."/>
            <person name="Detter J.C."/>
            <person name="Rohde M."/>
            <person name="Abt B."/>
            <person name="Pukall R."/>
            <person name="Goker M."/>
            <person name="Bristow J."/>
            <person name="Markowitz V."/>
            <person name="Hugenholtz P."/>
            <person name="Eisen J.A."/>
        </authorList>
    </citation>
    <scope>NUCLEOTIDE SEQUENCE [LARGE SCALE GENOMIC DNA]</scope>
    <source>
        <strain evidence="12 13">DSM 2912</strain>
    </source>
</reference>
<evidence type="ECO:0000259" key="11">
    <source>
        <dbReference type="Pfam" id="PF07992"/>
    </source>
</evidence>
<sequence>MYELLLSAGRIGRLVLPNRVIMGSLHLGFENFPKGAEYLASFYAERAKGRVGLIITGGSAVTPEGASDLQFSRIWDSTESDKFVRITTAVHQAGGRIALQLFHAGRYAREDKTGLQPVAPSAVPTRMSPTLARELREDEVEAIIEAFGRGAALAKEYGFDAVEIMGSEGYLINQFLSPVTNRREDGWGGTFEKRARFGLEVARSVRRCAGEDFPVIFRMSGLDLIPDSTTWEETVRFARLLEENGVDALNIGIGWHESAIPTVQAHVPHAAFAHVAGEIKRAVSIPVVVSNRINRPELANRLLAEGVADFVSMARPFLADPHFVRKVEEGRPESINTCIACNQACLDKTFTHRPVSCLVNPQAGRESLLPVVRTENPMRVAVVGGGPAGMEACRVLALRGHRVTLFEKERSLGGQFRWAGRVPGKGDFVRTIEYYSHELNRLGVDVRLHTAVSGSVLQSFDACVLATGVVPRSVSMPGSDLPHVCYYTDYFEDRAVVGEKVVVIGAGGIALDVALRLTEGKISPEVALFLLEQAVEDVSSISERLRPRRKVTLLRRGRRVAEHVGRTTRWVVLNELARRGVDIRTEIRYKAIVPGGVEIEEKGKSVVLPADSVIIAAGQESNRTLLEELTALGFIRLQIPDAQTWLNGERLEPLVPSLPPVQEGKPLFVIGGANDPEALDAERAILEGTLAGRLI</sequence>
<dbReference type="PANTHER" id="PTHR42917">
    <property type="entry name" value="2,4-DIENOYL-COA REDUCTASE"/>
    <property type="match status" value="1"/>
</dbReference>
<evidence type="ECO:0000256" key="9">
    <source>
        <dbReference type="ARBA" id="ARBA00023014"/>
    </source>
</evidence>
<evidence type="ECO:0000256" key="2">
    <source>
        <dbReference type="ARBA" id="ARBA00001966"/>
    </source>
</evidence>
<dbReference type="PRINTS" id="PR00368">
    <property type="entry name" value="FADPNR"/>
</dbReference>
<dbReference type="KEGG" id="bts:Btus_1271"/>
<dbReference type="InterPro" id="IPR051793">
    <property type="entry name" value="NADH:flavin_oxidoreductase"/>
</dbReference>
<dbReference type="Proteomes" id="UP000002368">
    <property type="component" value="Chromosome"/>
</dbReference>
<dbReference type="Pfam" id="PF00724">
    <property type="entry name" value="Oxidored_FMN"/>
    <property type="match status" value="1"/>
</dbReference>
<dbReference type="InterPro" id="IPR023753">
    <property type="entry name" value="FAD/NAD-binding_dom"/>
</dbReference>
<comment type="similarity">
    <text evidence="3">In the N-terminal section; belongs to the NADH:flavin oxidoreductase/NADH oxidase family.</text>
</comment>
<dbReference type="Pfam" id="PF07992">
    <property type="entry name" value="Pyr_redox_2"/>
    <property type="match status" value="1"/>
</dbReference>
<evidence type="ECO:0000256" key="3">
    <source>
        <dbReference type="ARBA" id="ARBA00011048"/>
    </source>
</evidence>
<feature type="domain" description="FAD/NAD(P)-binding" evidence="11">
    <location>
        <begin position="378"/>
        <end position="629"/>
    </location>
</feature>
<dbReference type="CDD" id="cd02930">
    <property type="entry name" value="DCR_FMN"/>
    <property type="match status" value="1"/>
</dbReference>
<evidence type="ECO:0000256" key="7">
    <source>
        <dbReference type="ARBA" id="ARBA00023002"/>
    </source>
</evidence>
<dbReference type="GO" id="GO:0051536">
    <property type="term" value="F:iron-sulfur cluster binding"/>
    <property type="evidence" value="ECO:0007669"/>
    <property type="project" value="UniProtKB-KW"/>
</dbReference>
<dbReference type="OrthoDB" id="9772736at2"/>
<keyword evidence="5" id="KW-0288">FMN</keyword>
<evidence type="ECO:0000313" key="13">
    <source>
        <dbReference type="Proteomes" id="UP000002368"/>
    </source>
</evidence>
<dbReference type="Gene3D" id="3.20.20.70">
    <property type="entry name" value="Aldolase class I"/>
    <property type="match status" value="1"/>
</dbReference>
<keyword evidence="7" id="KW-0560">Oxidoreductase</keyword>
<evidence type="ECO:0000259" key="10">
    <source>
        <dbReference type="Pfam" id="PF00724"/>
    </source>
</evidence>
<keyword evidence="4" id="KW-0285">Flavoprotein</keyword>
<dbReference type="SUPFAM" id="SSF51395">
    <property type="entry name" value="FMN-linked oxidoreductases"/>
    <property type="match status" value="1"/>
</dbReference>
<dbReference type="Gene3D" id="3.40.50.720">
    <property type="entry name" value="NAD(P)-binding Rossmann-like Domain"/>
    <property type="match status" value="1"/>
</dbReference>
<dbReference type="AlphaFoldDB" id="D5WXT9"/>
<organism evidence="12 13">
    <name type="scientific">Kyrpidia tusciae (strain DSM 2912 / NBRC 15312 / T2)</name>
    <name type="common">Bacillus tusciae</name>
    <dbReference type="NCBI Taxonomy" id="562970"/>
    <lineage>
        <taxon>Bacteria</taxon>
        <taxon>Bacillati</taxon>
        <taxon>Bacillota</taxon>
        <taxon>Bacilli</taxon>
        <taxon>Bacillales</taxon>
        <taxon>Alicyclobacillaceae</taxon>
        <taxon>Kyrpidia</taxon>
    </lineage>
</organism>
<dbReference type="InterPro" id="IPR001155">
    <property type="entry name" value="OxRdtase_FMN_N"/>
</dbReference>
<name>D5WXT9_KYRT2</name>
<dbReference type="eggNOG" id="COG0446">
    <property type="taxonomic scope" value="Bacteria"/>
</dbReference>
<protein>
    <submittedName>
        <fullName evidence="12">NADH:flavin oxidoreductase/NADH oxidase</fullName>
    </submittedName>
</protein>
<comment type="cofactor">
    <cofactor evidence="2">
        <name>[4Fe-4S] cluster</name>
        <dbReference type="ChEBI" id="CHEBI:49883"/>
    </cofactor>
</comment>
<dbReference type="PANTHER" id="PTHR42917:SF2">
    <property type="entry name" value="2,4-DIENOYL-COA REDUCTASE [(2E)-ENOYL-COA-PRODUCING]"/>
    <property type="match status" value="1"/>
</dbReference>
<evidence type="ECO:0000256" key="4">
    <source>
        <dbReference type="ARBA" id="ARBA00022630"/>
    </source>
</evidence>
<dbReference type="InterPro" id="IPR036188">
    <property type="entry name" value="FAD/NAD-bd_sf"/>
</dbReference>
<keyword evidence="8" id="KW-0408">Iron</keyword>
<evidence type="ECO:0000256" key="1">
    <source>
        <dbReference type="ARBA" id="ARBA00001917"/>
    </source>
</evidence>
<keyword evidence="13" id="KW-1185">Reference proteome</keyword>
<dbReference type="STRING" id="562970.Btus_1271"/>
<dbReference type="InterPro" id="IPR013785">
    <property type="entry name" value="Aldolase_TIM"/>
</dbReference>
<dbReference type="EMBL" id="CP002017">
    <property type="protein sequence ID" value="ADG05998.1"/>
    <property type="molecule type" value="Genomic_DNA"/>
</dbReference>
<dbReference type="eggNOG" id="COG1902">
    <property type="taxonomic scope" value="Bacteria"/>
</dbReference>